<evidence type="ECO:0000256" key="1">
    <source>
        <dbReference type="SAM" id="MobiDB-lite"/>
    </source>
</evidence>
<proteinExistence type="predicted"/>
<protein>
    <submittedName>
        <fullName evidence="2">Uncharacterized protein</fullName>
    </submittedName>
</protein>
<gene>
    <name evidence="2" type="ORF">L484_023401</name>
</gene>
<organism evidence="2 3">
    <name type="scientific">Morus notabilis</name>
    <dbReference type="NCBI Taxonomy" id="981085"/>
    <lineage>
        <taxon>Eukaryota</taxon>
        <taxon>Viridiplantae</taxon>
        <taxon>Streptophyta</taxon>
        <taxon>Embryophyta</taxon>
        <taxon>Tracheophyta</taxon>
        <taxon>Spermatophyta</taxon>
        <taxon>Magnoliopsida</taxon>
        <taxon>eudicotyledons</taxon>
        <taxon>Gunneridae</taxon>
        <taxon>Pentapetalae</taxon>
        <taxon>rosids</taxon>
        <taxon>fabids</taxon>
        <taxon>Rosales</taxon>
        <taxon>Moraceae</taxon>
        <taxon>Moreae</taxon>
        <taxon>Morus</taxon>
    </lineage>
</organism>
<dbReference type="EMBL" id="KE346119">
    <property type="protein sequence ID" value="EXC26784.1"/>
    <property type="molecule type" value="Genomic_DNA"/>
</dbReference>
<feature type="region of interest" description="Disordered" evidence="1">
    <location>
        <begin position="77"/>
        <end position="117"/>
    </location>
</feature>
<keyword evidence="3" id="KW-1185">Reference proteome</keyword>
<evidence type="ECO:0000313" key="2">
    <source>
        <dbReference type="EMBL" id="EXC26784.1"/>
    </source>
</evidence>
<name>W9SU96_9ROSA</name>
<dbReference type="AlphaFoldDB" id="W9SU96"/>
<dbReference type="Proteomes" id="UP000030645">
    <property type="component" value="Unassembled WGS sequence"/>
</dbReference>
<sequence>MCIRNIATSGKGKVVIVTRHVERPRRIVATHHHHHHHNHVHYTVKREVIHYRRGADGKRFINRRAELLQYSQHLRESARPPALAPSLPLPNSSNNNQPPETKVVNVRRNSKNSTRTPTCLGNFFKLLSLQARKDRNKKTKSLTTGSRIKALTKSLQVQKRHGFLSKLFLTSRKKR</sequence>
<feature type="compositionally biased region" description="Low complexity" evidence="1">
    <location>
        <begin position="79"/>
        <end position="99"/>
    </location>
</feature>
<reference evidence="3" key="1">
    <citation type="submission" date="2013-01" db="EMBL/GenBank/DDBJ databases">
        <title>Draft Genome Sequence of a Mulberry Tree, Morus notabilis C.K. Schneid.</title>
        <authorList>
            <person name="He N."/>
            <person name="Zhao S."/>
        </authorList>
    </citation>
    <scope>NUCLEOTIDE SEQUENCE</scope>
</reference>
<accession>W9SU96</accession>
<evidence type="ECO:0000313" key="3">
    <source>
        <dbReference type="Proteomes" id="UP000030645"/>
    </source>
</evidence>